<evidence type="ECO:0000313" key="1">
    <source>
        <dbReference type="EMBL" id="CAG8673060.1"/>
    </source>
</evidence>
<sequence length="149" mass="17084">MHESPAKLSRKELRLEGIMNELSVDVMEDIIMSNDASTDNVLFPESLQHLCRKVCKQENQTISCYYKFGKALKDRLDEFIEKKHVNARETLSKEVCGNFPPGTSPNLVKKKMEKARKIYDLFSVIGENKIQRVRSFSVDAISSLTKDEI</sequence>
<feature type="non-terminal residue" evidence="1">
    <location>
        <position position="149"/>
    </location>
</feature>
<evidence type="ECO:0000313" key="2">
    <source>
        <dbReference type="Proteomes" id="UP000789342"/>
    </source>
</evidence>
<accession>A0A9N9EFQ6</accession>
<dbReference type="EMBL" id="CAJVPV010012853">
    <property type="protein sequence ID" value="CAG8673060.1"/>
    <property type="molecule type" value="Genomic_DNA"/>
</dbReference>
<protein>
    <submittedName>
        <fullName evidence="1">7016_t:CDS:1</fullName>
    </submittedName>
</protein>
<dbReference type="Proteomes" id="UP000789342">
    <property type="component" value="Unassembled WGS sequence"/>
</dbReference>
<dbReference type="OrthoDB" id="2406181at2759"/>
<comment type="caution">
    <text evidence="1">The sequence shown here is derived from an EMBL/GenBank/DDBJ whole genome shotgun (WGS) entry which is preliminary data.</text>
</comment>
<keyword evidence="2" id="KW-1185">Reference proteome</keyword>
<proteinExistence type="predicted"/>
<reference evidence="1" key="1">
    <citation type="submission" date="2021-06" db="EMBL/GenBank/DDBJ databases">
        <authorList>
            <person name="Kallberg Y."/>
            <person name="Tangrot J."/>
            <person name="Rosling A."/>
        </authorList>
    </citation>
    <scope>NUCLEOTIDE SEQUENCE</scope>
    <source>
        <strain evidence="1">CL551</strain>
    </source>
</reference>
<dbReference type="AlphaFoldDB" id="A0A9N9EFQ6"/>
<gene>
    <name evidence="1" type="ORF">AMORRO_LOCUS10906</name>
</gene>
<organism evidence="1 2">
    <name type="scientific">Acaulospora morrowiae</name>
    <dbReference type="NCBI Taxonomy" id="94023"/>
    <lineage>
        <taxon>Eukaryota</taxon>
        <taxon>Fungi</taxon>
        <taxon>Fungi incertae sedis</taxon>
        <taxon>Mucoromycota</taxon>
        <taxon>Glomeromycotina</taxon>
        <taxon>Glomeromycetes</taxon>
        <taxon>Diversisporales</taxon>
        <taxon>Acaulosporaceae</taxon>
        <taxon>Acaulospora</taxon>
    </lineage>
</organism>
<name>A0A9N9EFQ6_9GLOM</name>